<evidence type="ECO:0000256" key="2">
    <source>
        <dbReference type="SAM" id="Phobius"/>
    </source>
</evidence>
<feature type="compositionally biased region" description="Low complexity" evidence="1">
    <location>
        <begin position="62"/>
        <end position="85"/>
    </location>
</feature>
<sequence length="204" mass="21916">MAGDEPKKNDDEPDYKKWGIIVGTISAVFAILAAVNTLTGFNPLKDLGPSRTNEASASPPLAAVTSAPRTTRTTTAKQTSEPTTTTDDDNVEEETTTRAVRTTTPPSRPEFQVRSSQWNGPCNDTACSMSAVFRNNGGTGTGSATFFVLWPDKFTYLAQCSVVLSRTAQSDFTSAGCVASSAQLQNYFRTHRGGTVRLYVKVES</sequence>
<keyword evidence="2" id="KW-0812">Transmembrane</keyword>
<dbReference type="EMBL" id="JBHRWK010000042">
    <property type="protein sequence ID" value="MFC3452896.1"/>
    <property type="molecule type" value="Genomic_DNA"/>
</dbReference>
<dbReference type="Proteomes" id="UP001595645">
    <property type="component" value="Unassembled WGS sequence"/>
</dbReference>
<dbReference type="RefSeq" id="WP_378241670.1">
    <property type="nucleotide sequence ID" value="NZ_JBHRWK010000042.1"/>
</dbReference>
<keyword evidence="2" id="KW-1133">Transmembrane helix</keyword>
<feature type="region of interest" description="Disordered" evidence="1">
    <location>
        <begin position="50"/>
        <end position="116"/>
    </location>
</feature>
<reference evidence="4" key="1">
    <citation type="journal article" date="2019" name="Int. J. Syst. Evol. Microbiol.">
        <title>The Global Catalogue of Microorganisms (GCM) 10K type strain sequencing project: providing services to taxonomists for standard genome sequencing and annotation.</title>
        <authorList>
            <consortium name="The Broad Institute Genomics Platform"/>
            <consortium name="The Broad Institute Genome Sequencing Center for Infectious Disease"/>
            <person name="Wu L."/>
            <person name="Ma J."/>
        </authorList>
    </citation>
    <scope>NUCLEOTIDE SEQUENCE [LARGE SCALE GENOMIC DNA]</scope>
    <source>
        <strain evidence="4">CGMCC 4.7676</strain>
    </source>
</reference>
<evidence type="ECO:0000256" key="1">
    <source>
        <dbReference type="SAM" id="MobiDB-lite"/>
    </source>
</evidence>
<accession>A0ABV7P531</accession>
<gene>
    <name evidence="3" type="ORF">ACFOSH_25970</name>
</gene>
<evidence type="ECO:0000313" key="3">
    <source>
        <dbReference type="EMBL" id="MFC3452896.1"/>
    </source>
</evidence>
<evidence type="ECO:0000313" key="4">
    <source>
        <dbReference type="Proteomes" id="UP001595645"/>
    </source>
</evidence>
<keyword evidence="2" id="KW-0472">Membrane</keyword>
<feature type="transmembrane region" description="Helical" evidence="2">
    <location>
        <begin position="20"/>
        <end position="41"/>
    </location>
</feature>
<proteinExistence type="predicted"/>
<name>A0ABV7P531_9PSEU</name>
<protein>
    <submittedName>
        <fullName evidence="3">Uncharacterized protein</fullName>
    </submittedName>
</protein>
<keyword evidence="4" id="KW-1185">Reference proteome</keyword>
<organism evidence="3 4">
    <name type="scientific">Amycolatopsis speibonae</name>
    <dbReference type="NCBI Taxonomy" id="1450224"/>
    <lineage>
        <taxon>Bacteria</taxon>
        <taxon>Bacillati</taxon>
        <taxon>Actinomycetota</taxon>
        <taxon>Actinomycetes</taxon>
        <taxon>Pseudonocardiales</taxon>
        <taxon>Pseudonocardiaceae</taxon>
        <taxon>Amycolatopsis</taxon>
    </lineage>
</organism>
<comment type="caution">
    <text evidence="3">The sequence shown here is derived from an EMBL/GenBank/DDBJ whole genome shotgun (WGS) entry which is preliminary data.</text>
</comment>